<reference evidence="2 3" key="1">
    <citation type="submission" date="2016-06" db="EMBL/GenBank/DDBJ databases">
        <title>The Draft Genome Sequence and Annotation of the Desert Woodrat Neotoma lepida.</title>
        <authorList>
            <person name="Campbell M."/>
            <person name="Oakeson K.F."/>
            <person name="Yandell M."/>
            <person name="Halpert J.R."/>
            <person name="Dearing D."/>
        </authorList>
    </citation>
    <scope>NUCLEOTIDE SEQUENCE [LARGE SCALE GENOMIC DNA]</scope>
    <source>
        <strain evidence="2">417</strain>
        <tissue evidence="2">Liver</tissue>
    </source>
</reference>
<dbReference type="PANTHER" id="PTHR15735:SF14">
    <property type="entry name" value="FORMIN-BINDING PROTEIN 1-LIKE"/>
    <property type="match status" value="1"/>
</dbReference>
<dbReference type="Proteomes" id="UP000092124">
    <property type="component" value="Unassembled WGS sequence"/>
</dbReference>
<dbReference type="STRING" id="56216.A0A1A6GPA8"/>
<comment type="caution">
    <text evidence="2">The sequence shown here is derived from an EMBL/GenBank/DDBJ whole genome shotgun (WGS) entry which is preliminary data.</text>
</comment>
<dbReference type="OrthoDB" id="8783038at2759"/>
<accession>A0A1A6GPA8</accession>
<evidence type="ECO:0000256" key="1">
    <source>
        <dbReference type="SAM" id="Coils"/>
    </source>
</evidence>
<evidence type="ECO:0000313" key="2">
    <source>
        <dbReference type="EMBL" id="OBS68133.1"/>
    </source>
</evidence>
<gene>
    <name evidence="2" type="ORF">A6R68_03326</name>
</gene>
<dbReference type="AlphaFoldDB" id="A0A1A6GPA8"/>
<protein>
    <recommendedName>
        <fullName evidence="4">F-BAR domain-containing protein</fullName>
    </recommendedName>
</protein>
<feature type="coiled-coil region" evidence="1">
    <location>
        <begin position="38"/>
        <end position="75"/>
    </location>
</feature>
<dbReference type="InterPro" id="IPR027267">
    <property type="entry name" value="AH/BAR_dom_sf"/>
</dbReference>
<proteinExistence type="predicted"/>
<dbReference type="SUPFAM" id="SSF103657">
    <property type="entry name" value="BAR/IMD domain-like"/>
    <property type="match status" value="1"/>
</dbReference>
<evidence type="ECO:0000313" key="3">
    <source>
        <dbReference type="Proteomes" id="UP000092124"/>
    </source>
</evidence>
<keyword evidence="1" id="KW-0175">Coiled coil</keyword>
<dbReference type="EMBL" id="LZPO01076094">
    <property type="protein sequence ID" value="OBS68133.1"/>
    <property type="molecule type" value="Genomic_DNA"/>
</dbReference>
<feature type="non-terminal residue" evidence="2">
    <location>
        <position position="247"/>
    </location>
</feature>
<sequence>MAHRVYGELMRYAHDLKTERKMHLQEGRKAQQYLDMCWKQMDNSKKKFERECKEAEKAQQSYERLDNDTNATKADVEKQLQEMDERRTIKLSECYRGFADSERKVIPIISKCLEGMILAAKSVDERRDSQMVVDSFKSGFEPPGDFPFEDYSQHIYRTISDGTISASKQEGGKMDAKSTVGKAKGKLWLFGKKPKPQSPPLTPTSLFTSSTPNGSQFLTFSIEPVHYCMNEIKTGKPRIPSFRSLKR</sequence>
<name>A0A1A6GPA8_NEOLE</name>
<dbReference type="PANTHER" id="PTHR15735">
    <property type="entry name" value="FCH AND DOUBLE SH3 DOMAINS PROTEIN"/>
    <property type="match status" value="1"/>
</dbReference>
<evidence type="ECO:0008006" key="4">
    <source>
        <dbReference type="Google" id="ProtNLM"/>
    </source>
</evidence>
<dbReference type="Gene3D" id="1.20.1270.60">
    <property type="entry name" value="Arfaptin homology (AH) domain/BAR domain"/>
    <property type="match status" value="1"/>
</dbReference>
<keyword evidence="3" id="KW-1185">Reference proteome</keyword>
<organism evidence="2 3">
    <name type="scientific">Neotoma lepida</name>
    <name type="common">Desert woodrat</name>
    <dbReference type="NCBI Taxonomy" id="56216"/>
    <lineage>
        <taxon>Eukaryota</taxon>
        <taxon>Metazoa</taxon>
        <taxon>Chordata</taxon>
        <taxon>Craniata</taxon>
        <taxon>Vertebrata</taxon>
        <taxon>Euteleostomi</taxon>
        <taxon>Mammalia</taxon>
        <taxon>Eutheria</taxon>
        <taxon>Euarchontoglires</taxon>
        <taxon>Glires</taxon>
        <taxon>Rodentia</taxon>
        <taxon>Myomorpha</taxon>
        <taxon>Muroidea</taxon>
        <taxon>Cricetidae</taxon>
        <taxon>Neotominae</taxon>
        <taxon>Neotoma</taxon>
    </lineage>
</organism>